<feature type="domain" description="Fe-S metabolism associated" evidence="2">
    <location>
        <begin position="73"/>
        <end position="191"/>
    </location>
</feature>
<dbReference type="AlphaFoldDB" id="A0AAV9I5H5"/>
<dbReference type="PANTHER" id="PTHR46230">
    <property type="match status" value="1"/>
</dbReference>
<accession>A0AAV9I5H5</accession>
<evidence type="ECO:0000313" key="3">
    <source>
        <dbReference type="EMBL" id="KAK4522343.1"/>
    </source>
</evidence>
<dbReference type="GO" id="GO:0016226">
    <property type="term" value="P:iron-sulfur cluster assembly"/>
    <property type="evidence" value="ECO:0007669"/>
    <property type="project" value="TreeGrafter"/>
</dbReference>
<feature type="region of interest" description="Disordered" evidence="1">
    <location>
        <begin position="201"/>
        <end position="236"/>
    </location>
</feature>
<dbReference type="PANTHER" id="PTHR46230:SF3">
    <property type="entry name" value="SUFE-LIKE PROTEIN 1, CHLOROPLASTIC_MITOCHONDRIAL"/>
    <property type="match status" value="1"/>
</dbReference>
<evidence type="ECO:0000256" key="1">
    <source>
        <dbReference type="SAM" id="MobiDB-lite"/>
    </source>
</evidence>
<feature type="compositionally biased region" description="Low complexity" evidence="1">
    <location>
        <begin position="218"/>
        <end position="231"/>
    </location>
</feature>
<gene>
    <name evidence="3" type="ORF">GAYE_HPESCF16G0223</name>
</gene>
<dbReference type="InterPro" id="IPR002634">
    <property type="entry name" value="BolA"/>
</dbReference>
<sequence length="329" mass="36819">MEKTAHWDCLWVTPYSGVARFPSFVRNRKQPGNRCFHRKKRFYSPTNDWRLWVKCQVDEQKLGLTPELGRLVNSFAAAPDPKLRIQQLLYLAQTLEPLPFQYKTNENKVPGCLSTVHVIGVCEDDKIFFKGDSDAQLTKGLLALLIKGLNGYTVEEIERVSPKFIEVAKLSVSLTPGRNNGFLNMLQTMKNKAREAASKVQAATKGERTYSEKVTQVSSNGSSQTAASSSQDKTENRTVYSSIVEKLQKLNPTKLQVHDDSLEHAGHVGAKGLRSSETHFSVYIVSDAFNGLSLVKRHQLVYTLLGQELKEGLHALRIQAKTPSEVVSE</sequence>
<dbReference type="Gene3D" id="3.30.300.90">
    <property type="entry name" value="BolA-like"/>
    <property type="match status" value="1"/>
</dbReference>
<protein>
    <recommendedName>
        <fullName evidence="2">Fe-S metabolism associated domain-containing protein</fullName>
    </recommendedName>
</protein>
<dbReference type="Pfam" id="PF01722">
    <property type="entry name" value="BolA"/>
    <property type="match status" value="1"/>
</dbReference>
<dbReference type="EMBL" id="JANCYU010000003">
    <property type="protein sequence ID" value="KAK4522343.1"/>
    <property type="molecule type" value="Genomic_DNA"/>
</dbReference>
<evidence type="ECO:0000259" key="2">
    <source>
        <dbReference type="Pfam" id="PF02657"/>
    </source>
</evidence>
<dbReference type="Proteomes" id="UP001300502">
    <property type="component" value="Unassembled WGS sequence"/>
</dbReference>
<dbReference type="Gene3D" id="3.90.1010.10">
    <property type="match status" value="1"/>
</dbReference>
<reference evidence="3 4" key="1">
    <citation type="submission" date="2022-07" db="EMBL/GenBank/DDBJ databases">
        <title>Genome-wide signatures of adaptation to extreme environments.</title>
        <authorList>
            <person name="Cho C.H."/>
            <person name="Yoon H.S."/>
        </authorList>
    </citation>
    <scope>NUCLEOTIDE SEQUENCE [LARGE SCALE GENOMIC DNA]</scope>
    <source>
        <strain evidence="3 4">108.79 E11</strain>
    </source>
</reference>
<dbReference type="InterPro" id="IPR003808">
    <property type="entry name" value="Fe-S_metab-assoc_dom"/>
</dbReference>
<dbReference type="InterPro" id="IPR036065">
    <property type="entry name" value="BolA-like_sf"/>
</dbReference>
<organism evidence="3 4">
    <name type="scientific">Galdieria yellowstonensis</name>
    <dbReference type="NCBI Taxonomy" id="3028027"/>
    <lineage>
        <taxon>Eukaryota</taxon>
        <taxon>Rhodophyta</taxon>
        <taxon>Bangiophyceae</taxon>
        <taxon>Galdieriales</taxon>
        <taxon>Galdieriaceae</taxon>
        <taxon>Galdieria</taxon>
    </lineage>
</organism>
<name>A0AAV9I5H5_9RHOD</name>
<proteinExistence type="predicted"/>
<comment type="caution">
    <text evidence="3">The sequence shown here is derived from an EMBL/GenBank/DDBJ whole genome shotgun (WGS) entry which is preliminary data.</text>
</comment>
<dbReference type="Pfam" id="PF02657">
    <property type="entry name" value="SufE"/>
    <property type="match status" value="1"/>
</dbReference>
<dbReference type="SUPFAM" id="SSF82649">
    <property type="entry name" value="SufE/NifU"/>
    <property type="match status" value="1"/>
</dbReference>
<evidence type="ECO:0000313" key="4">
    <source>
        <dbReference type="Proteomes" id="UP001300502"/>
    </source>
</evidence>
<dbReference type="SUPFAM" id="SSF82657">
    <property type="entry name" value="BolA-like"/>
    <property type="match status" value="1"/>
</dbReference>
<keyword evidence="4" id="KW-1185">Reference proteome</keyword>